<dbReference type="RefSeq" id="WP_382418256.1">
    <property type="nucleotide sequence ID" value="NZ_AP031500.1"/>
</dbReference>
<dbReference type="EMBL" id="JBHRTL010000031">
    <property type="protein sequence ID" value="MFC3156832.1"/>
    <property type="molecule type" value="Genomic_DNA"/>
</dbReference>
<accession>A0ABV7HYS5</accession>
<proteinExistence type="predicted"/>
<dbReference type="Proteomes" id="UP001595548">
    <property type="component" value="Unassembled WGS sequence"/>
</dbReference>
<comment type="caution">
    <text evidence="1">The sequence shown here is derived from an EMBL/GenBank/DDBJ whole genome shotgun (WGS) entry which is preliminary data.</text>
</comment>
<keyword evidence="2" id="KW-1185">Reference proteome</keyword>
<sequence>MSHQTPYTLNAESHVEIANFGNENQEVIIIDNFLKNPQALVDFAVQKGDFEQYQGHCNFYPGIRLPAPQEYSREIMPKIKSLLLSTYNGLSADWELNKADCMMSLITIKPENLRKVQSTPHFDSANPYQFAALLYLCNEDHGGTAFFRHNQTGYETIAFEDRKKFEAIYFNDIERAPVKRGYFSDSNEYFTRIGKVDAKFNRMVIYRSCLLHSALVGDKSIDSNPKTGRLTVNSFVAF</sequence>
<organism evidence="1 2">
    <name type="scientific">Gilvimarinus japonicus</name>
    <dbReference type="NCBI Taxonomy" id="1796469"/>
    <lineage>
        <taxon>Bacteria</taxon>
        <taxon>Pseudomonadati</taxon>
        <taxon>Pseudomonadota</taxon>
        <taxon>Gammaproteobacteria</taxon>
        <taxon>Cellvibrionales</taxon>
        <taxon>Cellvibrionaceae</taxon>
        <taxon>Gilvimarinus</taxon>
    </lineage>
</organism>
<evidence type="ECO:0000313" key="2">
    <source>
        <dbReference type="Proteomes" id="UP001595548"/>
    </source>
</evidence>
<dbReference type="Pfam" id="PF20043">
    <property type="entry name" value="DUF6445"/>
    <property type="match status" value="1"/>
</dbReference>
<evidence type="ECO:0000313" key="1">
    <source>
        <dbReference type="EMBL" id="MFC3156832.1"/>
    </source>
</evidence>
<protein>
    <submittedName>
        <fullName evidence="1">DUF6445 family protein</fullName>
    </submittedName>
</protein>
<reference evidence="2" key="1">
    <citation type="journal article" date="2019" name="Int. J. Syst. Evol. Microbiol.">
        <title>The Global Catalogue of Microorganisms (GCM) 10K type strain sequencing project: providing services to taxonomists for standard genome sequencing and annotation.</title>
        <authorList>
            <consortium name="The Broad Institute Genomics Platform"/>
            <consortium name="The Broad Institute Genome Sequencing Center for Infectious Disease"/>
            <person name="Wu L."/>
            <person name="Ma J."/>
        </authorList>
    </citation>
    <scope>NUCLEOTIDE SEQUENCE [LARGE SCALE GENOMIC DNA]</scope>
    <source>
        <strain evidence="2">KCTC 52141</strain>
    </source>
</reference>
<dbReference type="InterPro" id="IPR045617">
    <property type="entry name" value="DUF6445"/>
</dbReference>
<name>A0ABV7HYS5_9GAMM</name>
<gene>
    <name evidence="1" type="ORF">ACFOEB_16600</name>
</gene>